<dbReference type="Proteomes" id="UP001163324">
    <property type="component" value="Chromosome 9"/>
</dbReference>
<comment type="caution">
    <text evidence="1">The sequence shown here is derived from an EMBL/GenBank/DDBJ whole genome shotgun (WGS) entry which is preliminary data.</text>
</comment>
<organism evidence="1 2">
    <name type="scientific">Trichothecium roseum</name>
    <dbReference type="NCBI Taxonomy" id="47278"/>
    <lineage>
        <taxon>Eukaryota</taxon>
        <taxon>Fungi</taxon>
        <taxon>Dikarya</taxon>
        <taxon>Ascomycota</taxon>
        <taxon>Pezizomycotina</taxon>
        <taxon>Sordariomycetes</taxon>
        <taxon>Hypocreomycetidae</taxon>
        <taxon>Hypocreales</taxon>
        <taxon>Hypocreales incertae sedis</taxon>
        <taxon>Trichothecium</taxon>
    </lineage>
</organism>
<name>A0ACC0UPZ2_9HYPO</name>
<proteinExistence type="predicted"/>
<keyword evidence="2" id="KW-1185">Reference proteome</keyword>
<protein>
    <submittedName>
        <fullName evidence="1">Uncharacterized protein</fullName>
    </submittedName>
</protein>
<evidence type="ECO:0000313" key="2">
    <source>
        <dbReference type="Proteomes" id="UP001163324"/>
    </source>
</evidence>
<sequence>MPPRRACDLCYKRKIQCLIKTPGDPCDWCSNQEVACTFERVIPKNPNKRTTSDVVQELSSRVEELEDALKNVQQRPSAVPSPHFEIPPARSSNASTPYNVTSPQSRTASTDEPPMRSLSTLALHTATSAAAQEAQLKPFYKLSRCQLGNSWFFKGVGILSLRGQEWISDGSGERIFLDKFEIFGNPTGPRQHAMSTMPTQSLVLPPEYTSRYLVNVFFASKTSVVFPILDRSLLEQTIAKAYGTEPSDPASRASAEACLWAMFALVGFTKEAQEINTIPEASECARQAKRLLFMLDGSVYLDILQATMLLWVYRKMKGQCREASVAFASACRLICDLGGHFRLYKLTLLPQHVPILGEPSKSHIRKLFWLCYCFDKDTCFRTASPPLLAHDWCEVDDPEEWSNSTAWYNQSRDVYLARVKEKASQLLCSPQAFKYTEGELLSHVRQLDDDLEEWRLAIEPPYRPKLSVSSDSFNSLFSTMPAEKRPHAINLQLDYLFTMIHIHTMVRRCGDLERNLPDDLHSVVHSSADLSIEASRSIFRFLDTVVDFWQEESVWVVSHYVPMAAMPLFMNILIHPLGNPADDDLQILASAGRIARKIPTERLGVEEIEQVQQTGEFVMELIRLCHSAAWKAKKGEREHDLDIIHA</sequence>
<accession>A0ACC0UPZ2</accession>
<evidence type="ECO:0000313" key="1">
    <source>
        <dbReference type="EMBL" id="KAI9896180.1"/>
    </source>
</evidence>
<reference evidence="1" key="1">
    <citation type="submission" date="2022-10" db="EMBL/GenBank/DDBJ databases">
        <title>Complete Genome of Trichothecium roseum strain YXFP-22015, a Plant Pathogen Isolated from Citrus.</title>
        <authorList>
            <person name="Wang Y."/>
            <person name="Zhu L."/>
        </authorList>
    </citation>
    <scope>NUCLEOTIDE SEQUENCE</scope>
    <source>
        <strain evidence="1">YXFP-22015</strain>
    </source>
</reference>
<dbReference type="EMBL" id="CM047948">
    <property type="protein sequence ID" value="KAI9896180.1"/>
    <property type="molecule type" value="Genomic_DNA"/>
</dbReference>
<gene>
    <name evidence="1" type="ORF">N3K66_008352</name>
</gene>